<proteinExistence type="predicted"/>
<protein>
    <submittedName>
        <fullName evidence="1">Uncharacterized protein</fullName>
    </submittedName>
</protein>
<dbReference type="EMBL" id="CM046399">
    <property type="protein sequence ID" value="KAI8529197.1"/>
    <property type="molecule type" value="Genomic_DNA"/>
</dbReference>
<dbReference type="Proteomes" id="UP001062846">
    <property type="component" value="Chromosome 12"/>
</dbReference>
<evidence type="ECO:0000313" key="1">
    <source>
        <dbReference type="EMBL" id="KAI8529197.1"/>
    </source>
</evidence>
<name>A0ACC0LLK6_RHOML</name>
<gene>
    <name evidence="1" type="ORF">RHMOL_Rhmol12G0205700</name>
</gene>
<evidence type="ECO:0000313" key="2">
    <source>
        <dbReference type="Proteomes" id="UP001062846"/>
    </source>
</evidence>
<reference evidence="1" key="1">
    <citation type="submission" date="2022-02" db="EMBL/GenBank/DDBJ databases">
        <title>Plant Genome Project.</title>
        <authorList>
            <person name="Zhang R.-G."/>
        </authorList>
    </citation>
    <scope>NUCLEOTIDE SEQUENCE</scope>
    <source>
        <strain evidence="1">AT1</strain>
    </source>
</reference>
<sequence>MDNRSWENSASAGDNDRGTFDLGSFTRLLETGIYPENYQILNSENGANELPNYNYRMPNQQSNEEYENDGGFENMAWVNRFATTGQGDAGPSDNVPRGEQFLPEYNCSPHLYASSDFRHSYPSGGQGNEAQPGYDNWEWMNNNNGQAGPSTNVVDEDGNSEYSIPADEFYAEYEDEELRADLLSVALALIRWARPTATQRSPERLPPILWGGD</sequence>
<comment type="caution">
    <text evidence="1">The sequence shown here is derived from an EMBL/GenBank/DDBJ whole genome shotgun (WGS) entry which is preliminary data.</text>
</comment>
<accession>A0ACC0LLK6</accession>
<keyword evidence="2" id="KW-1185">Reference proteome</keyword>
<organism evidence="1 2">
    <name type="scientific">Rhododendron molle</name>
    <name type="common">Chinese azalea</name>
    <name type="synonym">Azalea mollis</name>
    <dbReference type="NCBI Taxonomy" id="49168"/>
    <lineage>
        <taxon>Eukaryota</taxon>
        <taxon>Viridiplantae</taxon>
        <taxon>Streptophyta</taxon>
        <taxon>Embryophyta</taxon>
        <taxon>Tracheophyta</taxon>
        <taxon>Spermatophyta</taxon>
        <taxon>Magnoliopsida</taxon>
        <taxon>eudicotyledons</taxon>
        <taxon>Gunneridae</taxon>
        <taxon>Pentapetalae</taxon>
        <taxon>asterids</taxon>
        <taxon>Ericales</taxon>
        <taxon>Ericaceae</taxon>
        <taxon>Ericoideae</taxon>
        <taxon>Rhodoreae</taxon>
        <taxon>Rhododendron</taxon>
    </lineage>
</organism>